<dbReference type="Pfam" id="PF01243">
    <property type="entry name" value="PNPOx_N"/>
    <property type="match status" value="1"/>
</dbReference>
<name>A0A1H2DCH3_9ACTN</name>
<feature type="domain" description="Pyridoxamine 5'-phosphate oxidase N-terminal" evidence="2">
    <location>
        <begin position="12"/>
        <end position="127"/>
    </location>
</feature>
<accession>A0A1H2DCH3</accession>
<dbReference type="OrthoDB" id="162914at2"/>
<sequence>MPPVLPDTSQVEKAITELLREEEIGSIATICADGTPSAATMHFASDGLAVYCHTFTYTRKYAALKNNPNIAYALAHTPPEGFHGRMKVRSVQVTGRATFLTEQADIEHAIDVSREQFSWLQDSNMYDNFKREGVALRQVFFRIDPVTALWADNRVHMLYRTLVTFTPDGKNVASLAPYDTKAAA</sequence>
<dbReference type="EMBL" id="LT629758">
    <property type="protein sequence ID" value="SDT80289.1"/>
    <property type="molecule type" value="Genomic_DNA"/>
</dbReference>
<dbReference type="STRING" id="113562.SAMN04489716_9141"/>
<evidence type="ECO:0000313" key="4">
    <source>
        <dbReference type="Proteomes" id="UP000198688"/>
    </source>
</evidence>
<reference evidence="3 4" key="1">
    <citation type="submission" date="2016-10" db="EMBL/GenBank/DDBJ databases">
        <authorList>
            <person name="de Groot N.N."/>
        </authorList>
    </citation>
    <scope>NUCLEOTIDE SEQUENCE [LARGE SCALE GENOMIC DNA]</scope>
    <source>
        <strain evidence="3 4">DSM 43941</strain>
    </source>
</reference>
<dbReference type="PANTHER" id="PTHR35176">
    <property type="entry name" value="HEME OXYGENASE HI_0854-RELATED"/>
    <property type="match status" value="1"/>
</dbReference>
<proteinExistence type="predicted"/>
<protein>
    <submittedName>
        <fullName evidence="3">Nitroimidazol reductase NimA, pyridoxamine 5'-phosphate oxidase superfamily</fullName>
    </submittedName>
</protein>
<evidence type="ECO:0000313" key="3">
    <source>
        <dbReference type="EMBL" id="SDT80289.1"/>
    </source>
</evidence>
<dbReference type="Gene3D" id="2.30.110.10">
    <property type="entry name" value="Electron Transport, Fmn-binding Protein, Chain A"/>
    <property type="match status" value="1"/>
</dbReference>
<keyword evidence="1" id="KW-0560">Oxidoreductase</keyword>
<evidence type="ECO:0000259" key="2">
    <source>
        <dbReference type="Pfam" id="PF01243"/>
    </source>
</evidence>
<dbReference type="InterPro" id="IPR012349">
    <property type="entry name" value="Split_barrel_FMN-bd"/>
</dbReference>
<gene>
    <name evidence="3" type="ORF">SAMN04489716_9141</name>
</gene>
<dbReference type="GO" id="GO:0016627">
    <property type="term" value="F:oxidoreductase activity, acting on the CH-CH group of donors"/>
    <property type="evidence" value="ECO:0007669"/>
    <property type="project" value="TreeGrafter"/>
</dbReference>
<dbReference type="GO" id="GO:0070967">
    <property type="term" value="F:coenzyme F420 binding"/>
    <property type="evidence" value="ECO:0007669"/>
    <property type="project" value="TreeGrafter"/>
</dbReference>
<dbReference type="InterPro" id="IPR052019">
    <property type="entry name" value="F420H2_bilvrd_red/Heme_oxyg"/>
</dbReference>
<dbReference type="Proteomes" id="UP000198688">
    <property type="component" value="Chromosome I"/>
</dbReference>
<keyword evidence="4" id="KW-1185">Reference proteome</keyword>
<dbReference type="InterPro" id="IPR011576">
    <property type="entry name" value="Pyridox_Oxase_N"/>
</dbReference>
<dbReference type="GO" id="GO:0005829">
    <property type="term" value="C:cytosol"/>
    <property type="evidence" value="ECO:0007669"/>
    <property type="project" value="TreeGrafter"/>
</dbReference>
<dbReference type="AlphaFoldDB" id="A0A1H2DCH3"/>
<dbReference type="SUPFAM" id="SSF50475">
    <property type="entry name" value="FMN-binding split barrel"/>
    <property type="match status" value="1"/>
</dbReference>
<evidence type="ECO:0000256" key="1">
    <source>
        <dbReference type="ARBA" id="ARBA00023002"/>
    </source>
</evidence>
<dbReference type="PANTHER" id="PTHR35176:SF6">
    <property type="entry name" value="HEME OXYGENASE HI_0854-RELATED"/>
    <property type="match status" value="1"/>
</dbReference>
<organism evidence="3 4">
    <name type="scientific">Actinoplanes derwentensis</name>
    <dbReference type="NCBI Taxonomy" id="113562"/>
    <lineage>
        <taxon>Bacteria</taxon>
        <taxon>Bacillati</taxon>
        <taxon>Actinomycetota</taxon>
        <taxon>Actinomycetes</taxon>
        <taxon>Micromonosporales</taxon>
        <taxon>Micromonosporaceae</taxon>
        <taxon>Actinoplanes</taxon>
    </lineage>
</organism>
<dbReference type="RefSeq" id="WP_092555581.1">
    <property type="nucleotide sequence ID" value="NZ_BOMJ01000109.1"/>
</dbReference>